<gene>
    <name evidence="10" type="ORF">SAMN04489759_10981</name>
</gene>
<dbReference type="Gene3D" id="1.10.287.130">
    <property type="match status" value="1"/>
</dbReference>
<dbReference type="InterPro" id="IPR036890">
    <property type="entry name" value="HATPase_C_sf"/>
</dbReference>
<organism evidence="10 11">
    <name type="scientific">Sulfitobacter delicatus</name>
    <dbReference type="NCBI Taxonomy" id="218672"/>
    <lineage>
        <taxon>Bacteria</taxon>
        <taxon>Pseudomonadati</taxon>
        <taxon>Pseudomonadota</taxon>
        <taxon>Alphaproteobacteria</taxon>
        <taxon>Rhodobacterales</taxon>
        <taxon>Roseobacteraceae</taxon>
        <taxon>Sulfitobacter</taxon>
    </lineage>
</organism>
<keyword evidence="6" id="KW-0472">Membrane</keyword>
<dbReference type="Gene3D" id="3.30.450.20">
    <property type="entry name" value="PAS domain"/>
    <property type="match status" value="4"/>
</dbReference>
<dbReference type="OrthoDB" id="9795133at2"/>
<dbReference type="SUPFAM" id="SSF55785">
    <property type="entry name" value="PYP-like sensor domain (PAS domain)"/>
    <property type="match status" value="4"/>
</dbReference>
<dbReference type="Pfam" id="PF08448">
    <property type="entry name" value="PAS_4"/>
    <property type="match status" value="1"/>
</dbReference>
<comment type="catalytic activity">
    <reaction evidence="1">
        <text>ATP + protein L-histidine = ADP + protein N-phospho-L-histidine.</text>
        <dbReference type="EC" id="2.7.13.3"/>
    </reaction>
</comment>
<dbReference type="NCBIfam" id="TIGR00229">
    <property type="entry name" value="sensory_box"/>
    <property type="match status" value="2"/>
</dbReference>
<dbReference type="Pfam" id="PF02518">
    <property type="entry name" value="HATPase_c"/>
    <property type="match status" value="1"/>
</dbReference>
<dbReference type="InterPro" id="IPR013656">
    <property type="entry name" value="PAS_4"/>
</dbReference>
<dbReference type="PANTHER" id="PTHR43304">
    <property type="entry name" value="PHYTOCHROME-LIKE PROTEIN CPH1"/>
    <property type="match status" value="1"/>
</dbReference>
<dbReference type="SUPFAM" id="SSF47384">
    <property type="entry name" value="Homodimeric domain of signal transducing histidine kinase"/>
    <property type="match status" value="1"/>
</dbReference>
<feature type="domain" description="PAC" evidence="9">
    <location>
        <begin position="423"/>
        <end position="475"/>
    </location>
</feature>
<dbReference type="PRINTS" id="PR00344">
    <property type="entry name" value="BCTRLSENSOR"/>
</dbReference>
<evidence type="ECO:0000256" key="4">
    <source>
        <dbReference type="ARBA" id="ARBA00022679"/>
    </source>
</evidence>
<dbReference type="InterPro" id="IPR036097">
    <property type="entry name" value="HisK_dim/P_sf"/>
</dbReference>
<keyword evidence="6" id="KW-0812">Transmembrane</keyword>
<evidence type="ECO:0000313" key="10">
    <source>
        <dbReference type="EMBL" id="SDG59488.1"/>
    </source>
</evidence>
<keyword evidence="3" id="KW-0597">Phosphoprotein</keyword>
<dbReference type="InterPro" id="IPR000700">
    <property type="entry name" value="PAS-assoc_C"/>
</dbReference>
<evidence type="ECO:0000259" key="7">
    <source>
        <dbReference type="PROSITE" id="PS50109"/>
    </source>
</evidence>
<dbReference type="CDD" id="cd00130">
    <property type="entry name" value="PAS"/>
    <property type="match status" value="2"/>
</dbReference>
<dbReference type="CDD" id="cd00082">
    <property type="entry name" value="HisKA"/>
    <property type="match status" value="1"/>
</dbReference>
<dbReference type="SMART" id="SM00387">
    <property type="entry name" value="HATPase_c"/>
    <property type="match status" value="1"/>
</dbReference>
<feature type="domain" description="PAS" evidence="8">
    <location>
        <begin position="100"/>
        <end position="170"/>
    </location>
</feature>
<dbReference type="SUPFAM" id="SSF55874">
    <property type="entry name" value="ATPase domain of HSP90 chaperone/DNA topoisomerase II/histidine kinase"/>
    <property type="match status" value="1"/>
</dbReference>
<evidence type="ECO:0000259" key="8">
    <source>
        <dbReference type="PROSITE" id="PS50112"/>
    </source>
</evidence>
<sequence>MSLVAAFTLIALCCVVVLSAFVARRTGDFVSRYMAFAGCGLLLLQASVVVMTDSPEGSGLYSHPTEIVLALGLIAALTVLGLRMYRYRYLGMFIAPLSDEDTQFQSLLNTLPVQAAFITPDMRYGFVNDAYCRSSGLSRTEILGRHLADVIRADLLPEITANIEKAFTGQQVTWLFNTARPVLRRTKGSAVYQPLSDRGQVLGVLVMVMDRSAQQDATHEAEISETKHALAAEVAGVGYLEWDGDGNLVDVSPEVEALLGRGAETLRKMWAEGQRFVDPRSRATIRHSLNTAGRHPRDVIETLRFVAANGRQIELRSSMRRLENGDDVRLLAAIQDVTDQQRVMDELVESETRFRDFADSATDWVWEMDVNRRFTFLSGGGRQTAESTPFFELGSTFAEANIDRDRGDYDLLQQRLATQAPFRDLRLIVPQTDGKERQIDMSGKPFSDSNGALAGYRGTCFDMTEIVAAEADRRSALEALALAFKNISTMVALFDDEDRLVYCNEEYRASYADMEGDILGRHFDELLDHFTESGRFKGSAEGHTRWTELRRNRRADPAKFFRAQAKDGRWLEVTDYPVAAGGLLTIASDITEKVVREERLHRHETALQLLNRRETLGQMTAAIAHELNQPLAAIHNFAAGCVLRAKNDQLERDDMIAVLSSMQSQSERASAILRSMSNYLHSDDADHVTVPFDELLRSVRLLIQPESAATGVDVVIHDLCDGTPLHCARIEIEQLLINLIKNGIDACRDSGRPEAEVKLTARCEGEDIVVDVCDGGTGFAKDMPVEKAFTAFRSTKAKGLGVGLAICETIAESHGGSIQVAKSDAQGACITVRLPLVVQE</sequence>
<dbReference type="SMART" id="SM00086">
    <property type="entry name" value="PAC"/>
    <property type="match status" value="2"/>
</dbReference>
<dbReference type="STRING" id="218672.SAMN04489759_10981"/>
<evidence type="ECO:0000313" key="11">
    <source>
        <dbReference type="Proteomes" id="UP000199399"/>
    </source>
</evidence>
<dbReference type="InterPro" id="IPR003661">
    <property type="entry name" value="HisK_dim/P_dom"/>
</dbReference>
<dbReference type="Pfam" id="PF00512">
    <property type="entry name" value="HisKA"/>
    <property type="match status" value="1"/>
</dbReference>
<evidence type="ECO:0000256" key="1">
    <source>
        <dbReference type="ARBA" id="ARBA00000085"/>
    </source>
</evidence>
<evidence type="ECO:0000256" key="2">
    <source>
        <dbReference type="ARBA" id="ARBA00012438"/>
    </source>
</evidence>
<evidence type="ECO:0000256" key="6">
    <source>
        <dbReference type="SAM" id="Phobius"/>
    </source>
</evidence>
<feature type="domain" description="Histidine kinase" evidence="7">
    <location>
        <begin position="622"/>
        <end position="838"/>
    </location>
</feature>
<proteinExistence type="predicted"/>
<dbReference type="Pfam" id="PF12860">
    <property type="entry name" value="PAS_7"/>
    <property type="match status" value="1"/>
</dbReference>
<evidence type="ECO:0000256" key="5">
    <source>
        <dbReference type="ARBA" id="ARBA00022777"/>
    </source>
</evidence>
<dbReference type="GO" id="GO:0000155">
    <property type="term" value="F:phosphorelay sensor kinase activity"/>
    <property type="evidence" value="ECO:0007669"/>
    <property type="project" value="InterPro"/>
</dbReference>
<dbReference type="PROSITE" id="PS50109">
    <property type="entry name" value="HIS_KIN"/>
    <property type="match status" value="1"/>
</dbReference>
<dbReference type="Proteomes" id="UP000199399">
    <property type="component" value="Unassembled WGS sequence"/>
</dbReference>
<dbReference type="InterPro" id="IPR001610">
    <property type="entry name" value="PAC"/>
</dbReference>
<dbReference type="EMBL" id="FNBP01000009">
    <property type="protein sequence ID" value="SDG59488.1"/>
    <property type="molecule type" value="Genomic_DNA"/>
</dbReference>
<keyword evidence="4" id="KW-0808">Transferase</keyword>
<keyword evidence="11" id="KW-1185">Reference proteome</keyword>
<dbReference type="EC" id="2.7.13.3" evidence="2"/>
<keyword evidence="5" id="KW-0418">Kinase</keyword>
<dbReference type="InterPro" id="IPR035965">
    <property type="entry name" value="PAS-like_dom_sf"/>
</dbReference>
<dbReference type="InterPro" id="IPR004358">
    <property type="entry name" value="Sig_transdc_His_kin-like_C"/>
</dbReference>
<reference evidence="11" key="1">
    <citation type="submission" date="2016-10" db="EMBL/GenBank/DDBJ databases">
        <authorList>
            <person name="Varghese N."/>
            <person name="Submissions S."/>
        </authorList>
    </citation>
    <scope>NUCLEOTIDE SEQUENCE [LARGE SCALE GENOMIC DNA]</scope>
    <source>
        <strain evidence="11">DSM 16477</strain>
    </source>
</reference>
<dbReference type="InterPro" id="IPR000014">
    <property type="entry name" value="PAS"/>
</dbReference>
<dbReference type="Gene3D" id="3.30.565.10">
    <property type="entry name" value="Histidine kinase-like ATPase, C-terminal domain"/>
    <property type="match status" value="1"/>
</dbReference>
<evidence type="ECO:0000256" key="3">
    <source>
        <dbReference type="ARBA" id="ARBA00022553"/>
    </source>
</evidence>
<name>A0A1G7VIU4_9RHOB</name>
<accession>A0A1G7VIU4</accession>
<dbReference type="PROSITE" id="PS50112">
    <property type="entry name" value="PAS"/>
    <property type="match status" value="1"/>
</dbReference>
<dbReference type="Pfam" id="PF13426">
    <property type="entry name" value="PAS_9"/>
    <property type="match status" value="1"/>
</dbReference>
<dbReference type="AlphaFoldDB" id="A0A1G7VIU4"/>
<protein>
    <recommendedName>
        <fullName evidence="2">histidine kinase</fullName>
        <ecNumber evidence="2">2.7.13.3</ecNumber>
    </recommendedName>
</protein>
<feature type="transmembrane region" description="Helical" evidence="6">
    <location>
        <begin position="33"/>
        <end position="52"/>
    </location>
</feature>
<dbReference type="InterPro" id="IPR052162">
    <property type="entry name" value="Sensor_kinase/Photoreceptor"/>
</dbReference>
<dbReference type="PANTHER" id="PTHR43304:SF1">
    <property type="entry name" value="PAC DOMAIN-CONTAINING PROTEIN"/>
    <property type="match status" value="1"/>
</dbReference>
<dbReference type="InterPro" id="IPR003594">
    <property type="entry name" value="HATPase_dom"/>
</dbReference>
<dbReference type="PROSITE" id="PS50113">
    <property type="entry name" value="PAC"/>
    <property type="match status" value="1"/>
</dbReference>
<evidence type="ECO:0000259" key="9">
    <source>
        <dbReference type="PROSITE" id="PS50113"/>
    </source>
</evidence>
<keyword evidence="6" id="KW-1133">Transmembrane helix</keyword>
<dbReference type="SMART" id="SM00091">
    <property type="entry name" value="PAS"/>
    <property type="match status" value="4"/>
</dbReference>
<dbReference type="SMART" id="SM00388">
    <property type="entry name" value="HisKA"/>
    <property type="match status" value="1"/>
</dbReference>
<dbReference type="InterPro" id="IPR005467">
    <property type="entry name" value="His_kinase_dom"/>
</dbReference>
<feature type="transmembrane region" description="Helical" evidence="6">
    <location>
        <begin position="64"/>
        <end position="85"/>
    </location>
</feature>